<evidence type="ECO:0000313" key="7">
    <source>
        <dbReference type="Proteomes" id="UP000539111"/>
    </source>
</evidence>
<dbReference type="AlphaFoldDB" id="A0A7Z0A9S9"/>
<dbReference type="InterPro" id="IPR005119">
    <property type="entry name" value="LysR_subst-bd"/>
</dbReference>
<proteinExistence type="inferred from homology"/>
<keyword evidence="3 6" id="KW-0238">DNA-binding</keyword>
<dbReference type="PANTHER" id="PTHR30419:SF30">
    <property type="entry name" value="LYSR FAMILY TRANSCRIPTIONAL REGULATOR"/>
    <property type="match status" value="1"/>
</dbReference>
<name>A0A7Z0A9S9_9MICO</name>
<evidence type="ECO:0000313" key="6">
    <source>
        <dbReference type="EMBL" id="NYI66977.1"/>
    </source>
</evidence>
<dbReference type="InterPro" id="IPR036388">
    <property type="entry name" value="WH-like_DNA-bd_sf"/>
</dbReference>
<dbReference type="EMBL" id="JACBZP010000001">
    <property type="protein sequence ID" value="NYI66977.1"/>
    <property type="molecule type" value="Genomic_DNA"/>
</dbReference>
<gene>
    <name evidence="6" type="ORF">BJY26_001283</name>
</gene>
<evidence type="ECO:0000256" key="4">
    <source>
        <dbReference type="ARBA" id="ARBA00023163"/>
    </source>
</evidence>
<dbReference type="PROSITE" id="PS50931">
    <property type="entry name" value="HTH_LYSR"/>
    <property type="match status" value="1"/>
</dbReference>
<evidence type="ECO:0000256" key="2">
    <source>
        <dbReference type="ARBA" id="ARBA00023015"/>
    </source>
</evidence>
<evidence type="ECO:0000256" key="1">
    <source>
        <dbReference type="ARBA" id="ARBA00009437"/>
    </source>
</evidence>
<dbReference type="GO" id="GO:0005829">
    <property type="term" value="C:cytosol"/>
    <property type="evidence" value="ECO:0007669"/>
    <property type="project" value="TreeGrafter"/>
</dbReference>
<protein>
    <submittedName>
        <fullName evidence="6">DNA-binding transcriptional LysR family regulator</fullName>
    </submittedName>
</protein>
<dbReference type="SUPFAM" id="SSF53850">
    <property type="entry name" value="Periplasmic binding protein-like II"/>
    <property type="match status" value="1"/>
</dbReference>
<dbReference type="Proteomes" id="UP000539111">
    <property type="component" value="Unassembled WGS sequence"/>
</dbReference>
<dbReference type="Gene3D" id="1.10.10.10">
    <property type="entry name" value="Winged helix-like DNA-binding domain superfamily/Winged helix DNA-binding domain"/>
    <property type="match status" value="1"/>
</dbReference>
<evidence type="ECO:0000256" key="3">
    <source>
        <dbReference type="ARBA" id="ARBA00023125"/>
    </source>
</evidence>
<keyword evidence="4" id="KW-0804">Transcription</keyword>
<dbReference type="Pfam" id="PF03466">
    <property type="entry name" value="LysR_substrate"/>
    <property type="match status" value="1"/>
</dbReference>
<accession>A0A7Z0A9S9</accession>
<dbReference type="InterPro" id="IPR050950">
    <property type="entry name" value="HTH-type_LysR_regulators"/>
</dbReference>
<feature type="domain" description="HTH lysR-type" evidence="5">
    <location>
        <begin position="8"/>
        <end position="65"/>
    </location>
</feature>
<dbReference type="PANTHER" id="PTHR30419">
    <property type="entry name" value="HTH-TYPE TRANSCRIPTIONAL REGULATOR YBHD"/>
    <property type="match status" value="1"/>
</dbReference>
<reference evidence="6 7" key="1">
    <citation type="submission" date="2020-07" db="EMBL/GenBank/DDBJ databases">
        <title>Sequencing the genomes of 1000 actinobacteria strains.</title>
        <authorList>
            <person name="Klenk H.-P."/>
        </authorList>
    </citation>
    <scope>NUCLEOTIDE SEQUENCE [LARGE SCALE GENOMIC DNA]</scope>
    <source>
        <strain evidence="6 7">DSM 26341</strain>
    </source>
</reference>
<dbReference type="GO" id="GO:0003677">
    <property type="term" value="F:DNA binding"/>
    <property type="evidence" value="ECO:0007669"/>
    <property type="project" value="UniProtKB-KW"/>
</dbReference>
<dbReference type="RefSeq" id="WP_218852287.1">
    <property type="nucleotide sequence ID" value="NZ_JACBZP010000001.1"/>
</dbReference>
<dbReference type="CDD" id="cd05466">
    <property type="entry name" value="PBP2_LTTR_substrate"/>
    <property type="match status" value="1"/>
</dbReference>
<sequence>MLVAEEAMTLTQLQAFLSTLDEGTFTAASRTLRTSQASVSELVARLEAELGTRLFVRGGRRLVATEAANELRQHARQALTAMSNGVDAVHALNALESGTCTFGVPRNAAYYGLSDLAERFHQSYPGVRVRLLGVNSALVAHSIAEGEFEAGLVVLPTDDQRLDIKPLARDEVLYASATRDPGNGPITMEEAAASVLVLYDAYTGWDDPTRKQLLNRAALRGLTLDPHLEVEHVETAMLIAASGQADTIVNSAIERSGAIPESMNTVPFAEPLYDTLALVSRKGESLSPAARRMAELAVRRVRQTGGTLDEP</sequence>
<dbReference type="SUPFAM" id="SSF46785">
    <property type="entry name" value="Winged helix' DNA-binding domain"/>
    <property type="match status" value="1"/>
</dbReference>
<evidence type="ECO:0000259" key="5">
    <source>
        <dbReference type="PROSITE" id="PS50931"/>
    </source>
</evidence>
<dbReference type="InterPro" id="IPR000847">
    <property type="entry name" value="LysR_HTH_N"/>
</dbReference>
<keyword evidence="2" id="KW-0805">Transcription regulation</keyword>
<dbReference type="InterPro" id="IPR036390">
    <property type="entry name" value="WH_DNA-bd_sf"/>
</dbReference>
<organism evidence="6 7">
    <name type="scientific">Spelaeicoccus albus</name>
    <dbReference type="NCBI Taxonomy" id="1280376"/>
    <lineage>
        <taxon>Bacteria</taxon>
        <taxon>Bacillati</taxon>
        <taxon>Actinomycetota</taxon>
        <taxon>Actinomycetes</taxon>
        <taxon>Micrococcales</taxon>
        <taxon>Brevibacteriaceae</taxon>
        <taxon>Spelaeicoccus</taxon>
    </lineage>
</organism>
<dbReference type="GO" id="GO:0003700">
    <property type="term" value="F:DNA-binding transcription factor activity"/>
    <property type="evidence" value="ECO:0007669"/>
    <property type="project" value="InterPro"/>
</dbReference>
<dbReference type="Gene3D" id="3.40.190.290">
    <property type="match status" value="1"/>
</dbReference>
<dbReference type="PRINTS" id="PR00039">
    <property type="entry name" value="HTHLYSR"/>
</dbReference>
<dbReference type="Pfam" id="PF00126">
    <property type="entry name" value="HTH_1"/>
    <property type="match status" value="1"/>
</dbReference>
<comment type="similarity">
    <text evidence="1">Belongs to the LysR transcriptional regulatory family.</text>
</comment>
<keyword evidence="7" id="KW-1185">Reference proteome</keyword>
<comment type="caution">
    <text evidence="6">The sequence shown here is derived from an EMBL/GenBank/DDBJ whole genome shotgun (WGS) entry which is preliminary data.</text>
</comment>